<feature type="chain" id="PRO_5003173845" evidence="1">
    <location>
        <begin position="21"/>
        <end position="323"/>
    </location>
</feature>
<evidence type="ECO:0000256" key="1">
    <source>
        <dbReference type="SAM" id="SignalP"/>
    </source>
</evidence>
<name>E3KY78_PUCGT</name>
<keyword evidence="1" id="KW-0732">Signal</keyword>
<accession>E3KY78</accession>
<reference evidence="3" key="2">
    <citation type="journal article" date="2011" name="Proc. Natl. Acad. Sci. U.S.A.">
        <title>Obligate biotrophy features unraveled by the genomic analysis of rust fungi.</title>
        <authorList>
            <person name="Duplessis S."/>
            <person name="Cuomo C.A."/>
            <person name="Lin Y.-C."/>
            <person name="Aerts A."/>
            <person name="Tisserant E."/>
            <person name="Veneault-Fourrey C."/>
            <person name="Joly D.L."/>
            <person name="Hacquard S."/>
            <person name="Amselem J."/>
            <person name="Cantarel B.L."/>
            <person name="Chiu R."/>
            <person name="Coutinho P.M."/>
            <person name="Feau N."/>
            <person name="Field M."/>
            <person name="Frey P."/>
            <person name="Gelhaye E."/>
            <person name="Goldberg J."/>
            <person name="Grabherr M.G."/>
            <person name="Kodira C.D."/>
            <person name="Kohler A."/>
            <person name="Kuees U."/>
            <person name="Lindquist E.A."/>
            <person name="Lucas S.M."/>
            <person name="Mago R."/>
            <person name="Mauceli E."/>
            <person name="Morin E."/>
            <person name="Murat C."/>
            <person name="Pangilinan J.L."/>
            <person name="Park R."/>
            <person name="Pearson M."/>
            <person name="Quesneville H."/>
            <person name="Rouhier N."/>
            <person name="Sakthikumar S."/>
            <person name="Salamov A.A."/>
            <person name="Schmutz J."/>
            <person name="Selles B."/>
            <person name="Shapiro H."/>
            <person name="Tanguay P."/>
            <person name="Tuskan G.A."/>
            <person name="Henrissat B."/>
            <person name="Van de Peer Y."/>
            <person name="Rouze P."/>
            <person name="Ellis J.G."/>
            <person name="Dodds P.N."/>
            <person name="Schein J.E."/>
            <person name="Zhong S."/>
            <person name="Hamelin R.C."/>
            <person name="Grigoriev I.V."/>
            <person name="Szabo L.J."/>
            <person name="Martin F."/>
        </authorList>
    </citation>
    <scope>NUCLEOTIDE SEQUENCE [LARGE SCALE GENOMIC DNA]</scope>
    <source>
        <strain evidence="3">CRL 75-36-700-3 / race SCCL</strain>
    </source>
</reference>
<dbReference type="VEuPathDB" id="FungiDB:PGTG_14999"/>
<keyword evidence="3" id="KW-1185">Reference proteome</keyword>
<organism evidence="2 3">
    <name type="scientific">Puccinia graminis f. sp. tritici (strain CRL 75-36-700-3 / race SCCL)</name>
    <name type="common">Black stem rust fungus</name>
    <dbReference type="NCBI Taxonomy" id="418459"/>
    <lineage>
        <taxon>Eukaryota</taxon>
        <taxon>Fungi</taxon>
        <taxon>Dikarya</taxon>
        <taxon>Basidiomycota</taxon>
        <taxon>Pucciniomycotina</taxon>
        <taxon>Pucciniomycetes</taxon>
        <taxon>Pucciniales</taxon>
        <taxon>Pucciniaceae</taxon>
        <taxon>Puccinia</taxon>
    </lineage>
</organism>
<proteinExistence type="predicted"/>
<sequence length="323" mass="35917">MHVIKSIFILLTLKLALVCACDETKFRHACGQNHSGGVAKARLHATDDRRDQNGGSSGSGSLLHNTTQVAAQAFRNGEPNKYSTSVVFPPHVGSSGPFLSSYEIFEFRGLKNRLVVQNLQSTTLGFSGASTLLLHVYGKQHTIQIPKAKKRELFHPCSRFLLASRAHEQDDESEAPVAGFLMWRFDFEECFSSHRRSVESKTFQSLQGNGNSTINNSGLKMFGGMINDDFRVIPHQILEGFRVQNQARGAAIDCFCSLNQLIKKKVQRRQGDSPSSKGEYNACPNAFTLLSLRRLGRLYNPSILGPVRVRVRLGTQIEPSQMY</sequence>
<feature type="signal peptide" evidence="1">
    <location>
        <begin position="1"/>
        <end position="20"/>
    </location>
</feature>
<dbReference type="OrthoDB" id="10491547at2759"/>
<dbReference type="InParanoid" id="E3KY78"/>
<dbReference type="EMBL" id="DS178320">
    <property type="protein sequence ID" value="EFP89158.2"/>
    <property type="molecule type" value="Genomic_DNA"/>
</dbReference>
<dbReference type="RefSeq" id="XP_003333577.2">
    <property type="nucleotide sequence ID" value="XM_003333529.2"/>
</dbReference>
<protein>
    <submittedName>
        <fullName evidence="2">Uncharacterized protein</fullName>
    </submittedName>
</protein>
<dbReference type="HOGENOM" id="CLU_894688_0_0_1"/>
<reference key="1">
    <citation type="submission" date="2007-01" db="EMBL/GenBank/DDBJ databases">
        <title>The Genome Sequence of Puccinia graminis f. sp. tritici Strain CRL 75-36-700-3.</title>
        <authorList>
            <consortium name="The Broad Institute Genome Sequencing Platform"/>
            <person name="Birren B."/>
            <person name="Lander E."/>
            <person name="Galagan J."/>
            <person name="Nusbaum C."/>
            <person name="Devon K."/>
            <person name="Cuomo C."/>
            <person name="Jaffe D."/>
            <person name="Butler J."/>
            <person name="Alvarez P."/>
            <person name="Gnerre S."/>
            <person name="Grabherr M."/>
            <person name="Mauceli E."/>
            <person name="Brockman W."/>
            <person name="Young S."/>
            <person name="LaButti K."/>
            <person name="Sykes S."/>
            <person name="DeCaprio D."/>
            <person name="Crawford M."/>
            <person name="Koehrsen M."/>
            <person name="Engels R."/>
            <person name="Montgomery P."/>
            <person name="Pearson M."/>
            <person name="Howarth C."/>
            <person name="Larson L."/>
            <person name="White J."/>
            <person name="Zeng Q."/>
            <person name="Kodira C."/>
            <person name="Yandava C."/>
            <person name="Alvarado L."/>
            <person name="O'Leary S."/>
            <person name="Szabo L."/>
            <person name="Dean R."/>
            <person name="Schein J."/>
        </authorList>
    </citation>
    <scope>NUCLEOTIDE SEQUENCE</scope>
    <source>
        <strain>CRL 75-36-700-3</strain>
    </source>
</reference>
<evidence type="ECO:0000313" key="3">
    <source>
        <dbReference type="Proteomes" id="UP000008783"/>
    </source>
</evidence>
<dbReference type="STRING" id="418459.E3KY78"/>
<evidence type="ECO:0000313" key="2">
    <source>
        <dbReference type="EMBL" id="EFP89158.2"/>
    </source>
</evidence>
<dbReference type="AlphaFoldDB" id="E3KY78"/>
<dbReference type="KEGG" id="pgr:PGTG_14999"/>
<dbReference type="Proteomes" id="UP000008783">
    <property type="component" value="Unassembled WGS sequence"/>
</dbReference>
<dbReference type="GeneID" id="10546712"/>
<gene>
    <name evidence="2" type="ORF">PGTG_14999</name>
</gene>